<name>A0A8H9TH31_VIBVL</name>
<gene>
    <name evidence="2" type="ORF">I7730_19405</name>
</gene>
<evidence type="ECO:0000313" key="2">
    <source>
        <dbReference type="EMBL" id="HAS8541961.1"/>
    </source>
</evidence>
<dbReference type="InterPro" id="IPR046524">
    <property type="entry name" value="DUF6701"/>
</dbReference>
<dbReference type="Proteomes" id="UP000863257">
    <property type="component" value="Unassembled WGS sequence"/>
</dbReference>
<proteinExistence type="predicted"/>
<protein>
    <recommendedName>
        <fullName evidence="1">DUF6701 domain-containing protein</fullName>
    </recommendedName>
</protein>
<reference evidence="2" key="2">
    <citation type="submission" date="2019-01" db="EMBL/GenBank/DDBJ databases">
        <authorList>
            <consortium name="NCBI Pathogen Detection Project"/>
        </authorList>
    </citation>
    <scope>NUCLEOTIDE SEQUENCE</scope>
    <source>
        <strain evidence="2">BCW_3452</strain>
    </source>
</reference>
<feature type="domain" description="DUF6701" evidence="1">
    <location>
        <begin position="827"/>
        <end position="1319"/>
    </location>
</feature>
<evidence type="ECO:0000259" key="1">
    <source>
        <dbReference type="Pfam" id="PF20419"/>
    </source>
</evidence>
<dbReference type="Pfam" id="PF20419">
    <property type="entry name" value="DUF6701"/>
    <property type="match status" value="1"/>
</dbReference>
<dbReference type="EMBL" id="DACRBY010000028">
    <property type="protein sequence ID" value="HAS8541961.1"/>
    <property type="molecule type" value="Genomic_DNA"/>
</dbReference>
<comment type="caution">
    <text evidence="2">The sequence shown here is derived from an EMBL/GenBank/DDBJ whole genome shotgun (WGS) entry which is preliminary data.</text>
</comment>
<organism evidence="2">
    <name type="scientific">Vibrio vulnificus</name>
    <dbReference type="NCBI Taxonomy" id="672"/>
    <lineage>
        <taxon>Bacteria</taxon>
        <taxon>Pseudomonadati</taxon>
        <taxon>Pseudomonadota</taxon>
        <taxon>Gammaproteobacteria</taxon>
        <taxon>Vibrionales</taxon>
        <taxon>Vibrionaceae</taxon>
        <taxon>Vibrio</taxon>
    </lineage>
</organism>
<accession>A0A8H9TH31</accession>
<sequence>MGEGMSILKRSLLCLCWFGMIFSASSWAINYNPQFEFGTIPTDKCTVSGPAVSCNIVFQNTYTSPPLVFVMSTINANRSNFNTKTTEYPSDLRVWDVNNTQATVKQLLPPNDAACVRLRQQSNGNWRCSSNINDPLVNYVDAPMENIDYLVIEPGVFEFNNGAKIVAGLVEHNLTYSNAGGLSNNNKAKAVRFSDYGLSGQFASSPGVLVQIQSRNNESAGQPIWLTAIALNPSSFDFDLVLDRSEVSANANLARNEQVAFVAGLGEGFVNGRKFWLGQGSTQNTLNINDQVIKPITEGCTQISTFPVSGFTKVPTLLAAKRTRNGNNGGWLRRCSVSKTGVALINEEDMASDFERAHVVEPYSYFLFDKPPTSEVCALFPSPAQTWQGNGIASITLDNTAKILGSPISAGKRYIGFSPTSIGGNNYQTACDGSQCFGDVGLQVKKQQLETFQAPDPGLENVSLWQQNREFSNNESIGNLNVGKGTVTFREGIYWIGSIDLNNGGKILVHENEKVIIHAKKINISQNTQFSESSNAELIVFVHDSNNSGVDLNNNAEFVGLMYSEVGVRLSNQAILRGALTARTIVMSNSSQIIATDNNCFNPSDDYQVTMTPPTELALMCGNDKPEFSITTTNNNVVESLGVRVTVSPDESNFVVSVANGKGSGVYPNFTSNSNGELDLQIAVNDISQVDLTQPYTLTVVMDDDSGKSVSSRFKYVPFKFEAYDPATNLTLPSVDVIAGKAETVNTRILACDDTGAKQVASNYSGSPSVTHVVVLPSGGLDGTLSYSPTFSSGISSDSLSITESGSFTVTLSDSFECTGFLGCPADNTKEVTGSFVVNSRPWTFAICNADAPVLPMDGTSSSGTKFKLASERFNLHVKPIVWQSGGAVSGEIETSGYCNAAITQNFFASNAPSAVVEMSSALHSPSGGSTSVLLQGANGLSKVHSSGSGSGTNQYYDFTQLYWDEVGSLKVMADAQANYLGMDINLGYRNIGRFVPEKLVLASNSWTYATGHSGFAYMNQPIDHAFSVEAQNASDQVTQNYGLFDSAYVSTVSYFNVDNAHKEIVDRVKDYSTLTWQQPAWSLGELNVTLTQYEFAKKAIAPSPYTTQVDGPYTQGFGLWTSTVVDGVDFENKELEVHDGAGAIVKSGKTFSEQPDFRYGRMRLQDVGGFTGNQIEVPLSAEYWNGSQFVTNGDDSGSDFDGSQFCRQLIWHSQAQTSSNASLSGSDIVSAGRSDQLSARQSTTDINNQIREQVRFWLRVSDTNLQKVATSDNDIQCNGSGARPWLRFNWRNLGDEDPNAVVTFGINRGNDRVIYKGESGLTGQ</sequence>
<reference evidence="2" key="1">
    <citation type="journal article" date="2018" name="Genome Biol.">
        <title>SKESA: strategic k-mer extension for scrupulous assemblies.</title>
        <authorList>
            <person name="Souvorov A."/>
            <person name="Agarwala R."/>
            <person name="Lipman D.J."/>
        </authorList>
    </citation>
    <scope>NUCLEOTIDE SEQUENCE</scope>
    <source>
        <strain evidence="2">BCW_3452</strain>
    </source>
</reference>